<evidence type="ECO:0000256" key="1">
    <source>
        <dbReference type="SAM" id="MobiDB-lite"/>
    </source>
</evidence>
<gene>
    <name evidence="2" type="ORF">CEP52_016260</name>
</gene>
<name>A0A428S5H4_9HYPO</name>
<keyword evidence="3" id="KW-1185">Reference proteome</keyword>
<dbReference type="EMBL" id="NKCK01000331">
    <property type="protein sequence ID" value="RSL85070.1"/>
    <property type="molecule type" value="Genomic_DNA"/>
</dbReference>
<comment type="caution">
    <text evidence="2">The sequence shown here is derived from an EMBL/GenBank/DDBJ whole genome shotgun (WGS) entry which is preliminary data.</text>
</comment>
<feature type="region of interest" description="Disordered" evidence="1">
    <location>
        <begin position="164"/>
        <end position="193"/>
    </location>
</feature>
<organism evidence="2 3">
    <name type="scientific">Fusarium oligoseptatum</name>
    <dbReference type="NCBI Taxonomy" id="2604345"/>
    <lineage>
        <taxon>Eukaryota</taxon>
        <taxon>Fungi</taxon>
        <taxon>Dikarya</taxon>
        <taxon>Ascomycota</taxon>
        <taxon>Pezizomycotina</taxon>
        <taxon>Sordariomycetes</taxon>
        <taxon>Hypocreomycetidae</taxon>
        <taxon>Hypocreales</taxon>
        <taxon>Nectriaceae</taxon>
        <taxon>Fusarium</taxon>
        <taxon>Fusarium solani species complex</taxon>
    </lineage>
</organism>
<evidence type="ECO:0000313" key="3">
    <source>
        <dbReference type="Proteomes" id="UP000287144"/>
    </source>
</evidence>
<reference evidence="2 3" key="1">
    <citation type="submission" date="2017-06" db="EMBL/GenBank/DDBJ databases">
        <title>Comparative genomic analysis of Ambrosia Fusariam Clade fungi.</title>
        <authorList>
            <person name="Stajich J.E."/>
            <person name="Carrillo J."/>
            <person name="Kijimoto T."/>
            <person name="Eskalen A."/>
            <person name="O'Donnell K."/>
            <person name="Kasson M."/>
        </authorList>
    </citation>
    <scope>NUCLEOTIDE SEQUENCE [LARGE SCALE GENOMIC DNA]</scope>
    <source>
        <strain evidence="2 3">NRRL62579</strain>
    </source>
</reference>
<dbReference type="AlphaFoldDB" id="A0A428S5H4"/>
<sequence>MRIIKATGSFSEAAKQIGLNLGNFASIPDRTCIWRLQAERPPEKIKSLVKSYNLDKDKYCQIAQELESVGFKIKFDAGPDILLLAGSIFPKHGQLAVAIILPTPQNIQDKANTISSTLADNVQHTEDNQQQTNLSLAVGETPTVVVRIFARSLEQKPHVEIRSLADDDQPSASAPLLQRGDQPSASETQLEPGDIVVLNPHECMEVKSGGAALILIRYMITRTC</sequence>
<proteinExistence type="predicted"/>
<accession>A0A428S5H4</accession>
<dbReference type="Proteomes" id="UP000287144">
    <property type="component" value="Unassembled WGS sequence"/>
</dbReference>
<evidence type="ECO:0000313" key="2">
    <source>
        <dbReference type="EMBL" id="RSL85070.1"/>
    </source>
</evidence>
<protein>
    <submittedName>
        <fullName evidence="2">Uncharacterized protein</fullName>
    </submittedName>
</protein>